<gene>
    <name evidence="3" type="primary">sprA</name>
    <name evidence="3" type="ORF">E6K78_00920</name>
</gene>
<reference evidence="3 4" key="1">
    <citation type="journal article" date="2019" name="Nat. Microbiol.">
        <title>Mediterranean grassland soil C-N compound turnover is dependent on rainfall and depth, and is mediated by genomically divergent microorganisms.</title>
        <authorList>
            <person name="Diamond S."/>
            <person name="Andeer P.F."/>
            <person name="Li Z."/>
            <person name="Crits-Christoph A."/>
            <person name="Burstein D."/>
            <person name="Anantharaman K."/>
            <person name="Lane K.R."/>
            <person name="Thomas B.C."/>
            <person name="Pan C."/>
            <person name="Northen T.R."/>
            <person name="Banfield J.F."/>
        </authorList>
    </citation>
    <scope>NUCLEOTIDE SEQUENCE [LARGE SCALE GENOMIC DNA]</scope>
    <source>
        <strain evidence="3">WS_8</strain>
    </source>
</reference>
<dbReference type="InterPro" id="IPR025684">
    <property type="entry name" value="SprA_N_dom"/>
</dbReference>
<proteinExistence type="predicted"/>
<dbReference type="NCBIfam" id="TIGR04189">
    <property type="entry name" value="surface_SprA"/>
    <property type="match status" value="1"/>
</dbReference>
<name>A0A538TYD7_UNCEI</name>
<evidence type="ECO:0000256" key="1">
    <source>
        <dbReference type="SAM" id="MobiDB-lite"/>
    </source>
</evidence>
<organism evidence="3 4">
    <name type="scientific">Eiseniibacteriota bacterium</name>
    <dbReference type="NCBI Taxonomy" id="2212470"/>
    <lineage>
        <taxon>Bacteria</taxon>
        <taxon>Candidatus Eiseniibacteriota</taxon>
    </lineage>
</organism>
<feature type="compositionally biased region" description="Low complexity" evidence="1">
    <location>
        <begin position="148"/>
        <end position="163"/>
    </location>
</feature>
<comment type="caution">
    <text evidence="3">The sequence shown here is derived from an EMBL/GenBank/DDBJ whole genome shotgun (WGS) entry which is preliminary data.</text>
</comment>
<sequence>MSPILSLPLALILVGLPHLPGLPGVPGLPKAVKDIRKHLPRHVAPLDSLPPAWKPAPLLALENQFVRARLAAPRPGQDPWGLKFAYDPRQVRVSFDADSGTVRYATGLASVEVGEASRAPVSAFARDLTRTNFDRLWRDAARQQLQATAAGAQAQARTPAARTGMSFELPSPLPKRVQSLLGPGGPSLNISGSESIRLSGQSDWTNQTIGLLGQKRSLFPSLDMQQDLDIHLEGRLSDRVGVNLLQNSANQIPLENRIAINYKGDEDDLVQSLDLGNTSLTLPGTQYVSYSGKNEGLFGMKATTRMGPLDVTMLASKQEGRSERASYAGGSSSQFQTLLDKDYVRGVYFILYDPNVNPDTLQDIDESTIRLYLDEGTYVNQISTVRGRAFVDPNRACTDPLACPDGPDADTAPDTTQSLRGTFRLLKLGADQDYEIMGDVYGPYVKVIRMRTAVTGENQKLAVTYRYRPVASGQTSALPIDVGGQSVADTIPDADGAGALTMKLLRAPLNLLPQDASGNFDTNPATAPFAATRELELKNFYHLSGQRIDPKTFQIAIRKGDDVPPRTTVRPGVPYIQVLGLDNYDETSGFVDYSHHGHDNRVDGTAPTSNFRAFVDFDDGILFFPDPRPFAPRVGSDAEGGTPFDRSVDAVLFRDERLVGPPGSANEANPAIYDKRTVLPTDREYSIDVQFTAAQASNEISLGRTNIIEGSEVVTINGQPLTKDRDYRIDYDLGRVTLIRQLGPADQVNVGYSYAPLFQQAGRTLVANSFRYEGPARSFGGAFLYESKGAQDLRPRLGEEPSRVLIGDLNTEWHFKPDWITRLVDRLPGVRTTAPSEFNVAAEVGASFPNPNTRNEVFIDDMEGVRDAVSVSMTPERWRWTSIPQRNQAQDVEEAADSRMDAEIHWYSPLNVVKERELKPSLSNAEGAQNTHQSLAISLPRRPTAAVSGQLLWAGLTYPIDPVGIDLSRAQFIDVWVNDFRDIPRVRNQHVKLHIDLGAVSEDERRAPNIPPNGHLDSEDKPPRDNLLTVTDSNNEDTGLDNLLDAGEGAAPTPDLVTVSGTDPSGDDFQLPDKTFDNDLDTRKWRLTNGTEGNKNFIPIPDTEDLNLNNALDTQQNYFEYTIDLGDTTYLETDVYHAYVEALGARGVYENDKTPIPSTNGWRRFRIPIEDGVKFGLPDLTLTRHVRVWLDDVLETDPCPANESDTKLECRPFVMLGGLDVVGSRWFAVDLDSVATQAGTTVTINSVNTIDNADSYAPPFDPGKTRSGNQELTRREQSLSLEFTNLQPGGTVEAYKTFSLDEDYSRYGKLNWFAAGFDTPDYDPATDALEYYVRFASDEKGSNYYEVRGRVPQPSVRGEKDGNGKPLIHWAEVLLTLTDLSNRKLSPAFPKVEPILDTVPGTIPNQFYVISGRPSFTRIRRISFGMVNSSGKAFSRGQVWLDELRAVDVAKDAGSARRVSLNGRLANLFSYNLAWNGTDENFQSVGQSRGSGNATEDLNLGTSFDLHRFFEGTGILLPVSFGLSSGKSSPRFTAGDDVIRTGAAAAASESRLTTRTVAANYSRSWSDRSNPFLRYTLGGISASISRAWSQSRSPISVDSSKTLAATVSYGITPRRLLVLPLPALKTRFYPLPERFWWNYSIQTSEIHSYDRLRDTTGALVLRTLTNGRTAGIDFGADSRPFDFFHHRFSAYRNLTLPEPLREQIGFINLGKVVRWDQSMDGRVGVQQFGPWVRPSIGWNSRYSQNNGPELSSDLSVRSISNGQSITMNWDFPLDRVFPAKSDTSRARRGFRPWAGRLSAVSTDMQFNRGSSFSRLSGTPGFLYLVGVSTNPGLGADTSGRVRPQFGNRSDDSQDWRAGARTSLNLGWGSVLSTRGGLTGRRLVSNGVTNRSRSTQFPDLDMEYGKVAQILGLGRVFVEPRLKTTYSRSQSVEYFNSTRATSLLTTSEWRPLLGVTGDLKNGTRTELRIERRITQSENRLIGRSVTTDRNTDLNFSMSRAYTKGQRVNVLGKETVVKSNINLGMTAVYSRHTGETTQAGFGLPQQQTGTDRLTVNGQGSYGFSSNVTGNLELGFEQRRDLQRDFVNRSLRLELRAQFVF</sequence>
<evidence type="ECO:0000313" key="4">
    <source>
        <dbReference type="Proteomes" id="UP000316609"/>
    </source>
</evidence>
<dbReference type="Proteomes" id="UP000316609">
    <property type="component" value="Unassembled WGS sequence"/>
</dbReference>
<feature type="region of interest" description="Disordered" evidence="1">
    <location>
        <begin position="148"/>
        <end position="167"/>
    </location>
</feature>
<dbReference type="EMBL" id="VBOY01000007">
    <property type="protein sequence ID" value="TMQ68539.1"/>
    <property type="molecule type" value="Genomic_DNA"/>
</dbReference>
<accession>A0A538TYD7</accession>
<dbReference type="InterPro" id="IPR026377">
    <property type="entry name" value="Cell_surface_SprA"/>
</dbReference>
<feature type="domain" description="Gliding motility protein SprA N-terminal" evidence="2">
    <location>
        <begin position="1099"/>
        <end position="1536"/>
    </location>
</feature>
<feature type="region of interest" description="Disordered" evidence="1">
    <location>
        <begin position="1004"/>
        <end position="1075"/>
    </location>
</feature>
<dbReference type="Pfam" id="PF14349">
    <property type="entry name" value="SprA_N"/>
    <property type="match status" value="1"/>
</dbReference>
<evidence type="ECO:0000313" key="3">
    <source>
        <dbReference type="EMBL" id="TMQ68539.1"/>
    </source>
</evidence>
<evidence type="ECO:0000259" key="2">
    <source>
        <dbReference type="Pfam" id="PF14349"/>
    </source>
</evidence>
<protein>
    <submittedName>
        <fullName evidence="3">Cell surface protein SprA</fullName>
    </submittedName>
</protein>